<dbReference type="GO" id="GO:0005634">
    <property type="term" value="C:nucleus"/>
    <property type="evidence" value="ECO:0007669"/>
    <property type="project" value="TreeGrafter"/>
</dbReference>
<feature type="domain" description="5'-3' DNA helicase ZGRF1-like N-terminal" evidence="2">
    <location>
        <begin position="145"/>
        <end position="222"/>
    </location>
</feature>
<dbReference type="AlphaFoldDB" id="A0A835D4G4"/>
<evidence type="ECO:0000313" key="4">
    <source>
        <dbReference type="Proteomes" id="UP000655225"/>
    </source>
</evidence>
<feature type="domain" description="5'-3' DNA helicase ZGRF1-like N-terminal" evidence="2">
    <location>
        <begin position="12"/>
        <end position="83"/>
    </location>
</feature>
<dbReference type="OrthoDB" id="6513042at2759"/>
<protein>
    <recommendedName>
        <fullName evidence="2">5'-3' DNA helicase ZGRF1-like N-terminal domain-containing protein</fullName>
    </recommendedName>
</protein>
<evidence type="ECO:0000256" key="1">
    <source>
        <dbReference type="SAM" id="MobiDB-lite"/>
    </source>
</evidence>
<dbReference type="PANTHER" id="PTHR28535:SF1">
    <property type="entry name" value="PROTEIN ZGRF1"/>
    <property type="match status" value="1"/>
</dbReference>
<feature type="region of interest" description="Disordered" evidence="1">
    <location>
        <begin position="247"/>
        <end position="282"/>
    </location>
</feature>
<dbReference type="GO" id="GO:0006302">
    <property type="term" value="P:double-strand break repair"/>
    <property type="evidence" value="ECO:0007669"/>
    <property type="project" value="TreeGrafter"/>
</dbReference>
<dbReference type="GO" id="GO:0035861">
    <property type="term" value="C:site of double-strand break"/>
    <property type="evidence" value="ECO:0007669"/>
    <property type="project" value="TreeGrafter"/>
</dbReference>
<dbReference type="OMA" id="DSERNHE"/>
<gene>
    <name evidence="3" type="ORF">HHK36_027477</name>
</gene>
<feature type="compositionally biased region" description="Basic and acidic residues" evidence="1">
    <location>
        <begin position="563"/>
        <end position="582"/>
    </location>
</feature>
<name>A0A835D4G4_TETSI</name>
<proteinExistence type="predicted"/>
<feature type="compositionally biased region" description="Low complexity" evidence="1">
    <location>
        <begin position="266"/>
        <end position="282"/>
    </location>
</feature>
<accession>A0A835D4G4</accession>
<dbReference type="PANTHER" id="PTHR28535">
    <property type="entry name" value="ZINC FINGER GRF-TYPE CONTAINING 1"/>
    <property type="match status" value="1"/>
</dbReference>
<dbReference type="Proteomes" id="UP000655225">
    <property type="component" value="Unassembled WGS sequence"/>
</dbReference>
<keyword evidence="4" id="KW-1185">Reference proteome</keyword>
<comment type="caution">
    <text evidence="3">The sequence shown here is derived from an EMBL/GenBank/DDBJ whole genome shotgun (WGS) entry which is preliminary data.</text>
</comment>
<sequence>MLLEEYVSMEDVKRWTVTYTKHIKQKRKVYQDGLLELRSSNNKVMLYDDCEKLLDSRYLKKDEVVGSGETLALDAHLVDIGDPDGDHKPLSDLHDQGRDEKIMKKTGIQHGQKARNNSLSVGNRKTDAGKIRAMHSRPMVSQNLIQGWQALYTTQMTQKAKKYHDGFLRLASCGSQGRQVMLYDANRKLLDSRFLKNDEVVGSCETLAFDAHLVEIGDPEENHKPLLDLSVQGRDSKVVGKTGILDEQKARHSSSSTVLKEGEPQNNASSGKGALSNSSSSSIDKINLSGRVPVDKAIRDAHQILSILKKPMARDTVVPIRKARMEQFRSPHSSDSGHFGLQGQLLGQFVQEANNSKRNALKGHEYDSKDLNGGITTMHTDRSEISGSKTVQNNLAFDITNFVDFDNTSQPENFTSSSISIGSAASNISTHECDAEHPDKSMTRTASFIVGPQLSDIVMDLPEDTGPPSRPLPDDGLNGHMQIGESHGFTSSEGKSYFNYPQWCHLFTESSGNGTRLLKDVKIEKSDQEQKLYTSMGIDTRRSDEASTMGLLNLSDQASYRAGDVERESSEELKSIPKKSMDMDDFPSFDLGL</sequence>
<dbReference type="EMBL" id="JABCRI010000021">
    <property type="protein sequence ID" value="KAF8380008.1"/>
    <property type="molecule type" value="Genomic_DNA"/>
</dbReference>
<feature type="region of interest" description="Disordered" evidence="1">
    <location>
        <begin position="555"/>
        <end position="593"/>
    </location>
</feature>
<dbReference type="InterPro" id="IPR018838">
    <property type="entry name" value="ZGRF1-like_N"/>
</dbReference>
<dbReference type="Pfam" id="PF10382">
    <property type="entry name" value="ZGRF1-like_N"/>
    <property type="match status" value="2"/>
</dbReference>
<evidence type="ECO:0000313" key="3">
    <source>
        <dbReference type="EMBL" id="KAF8380008.1"/>
    </source>
</evidence>
<dbReference type="InterPro" id="IPR052800">
    <property type="entry name" value="DNA_Repair_Helicase_ZGRF1"/>
</dbReference>
<reference evidence="3 4" key="1">
    <citation type="submission" date="2020-04" db="EMBL/GenBank/DDBJ databases">
        <title>Plant Genome Project.</title>
        <authorList>
            <person name="Zhang R.-G."/>
        </authorList>
    </citation>
    <scope>NUCLEOTIDE SEQUENCE [LARGE SCALE GENOMIC DNA]</scope>
    <source>
        <strain evidence="3">YNK0</strain>
        <tissue evidence="3">Leaf</tissue>
    </source>
</reference>
<organism evidence="3 4">
    <name type="scientific">Tetracentron sinense</name>
    <name type="common">Spur-leaf</name>
    <dbReference type="NCBI Taxonomy" id="13715"/>
    <lineage>
        <taxon>Eukaryota</taxon>
        <taxon>Viridiplantae</taxon>
        <taxon>Streptophyta</taxon>
        <taxon>Embryophyta</taxon>
        <taxon>Tracheophyta</taxon>
        <taxon>Spermatophyta</taxon>
        <taxon>Magnoliopsida</taxon>
        <taxon>Trochodendrales</taxon>
        <taxon>Trochodendraceae</taxon>
        <taxon>Tetracentron</taxon>
    </lineage>
</organism>
<evidence type="ECO:0000259" key="2">
    <source>
        <dbReference type="Pfam" id="PF10382"/>
    </source>
</evidence>